<dbReference type="PANTHER" id="PTHR34400:SF4">
    <property type="entry name" value="MEMBRANE PROTEIN"/>
    <property type="match status" value="1"/>
</dbReference>
<reference evidence="2 3" key="1">
    <citation type="journal article" date="2012" name="Science">
        <title>The Paleozoic origin of enzymatic lignin decomposition reconstructed from 31 fungal genomes.</title>
        <authorList>
            <person name="Floudas D."/>
            <person name="Binder M."/>
            <person name="Riley R."/>
            <person name="Barry K."/>
            <person name="Blanchette R.A."/>
            <person name="Henrissat B."/>
            <person name="Martinez A.T."/>
            <person name="Otillar R."/>
            <person name="Spatafora J.W."/>
            <person name="Yadav J.S."/>
            <person name="Aerts A."/>
            <person name="Benoit I."/>
            <person name="Boyd A."/>
            <person name="Carlson A."/>
            <person name="Copeland A."/>
            <person name="Coutinho P.M."/>
            <person name="de Vries R.P."/>
            <person name="Ferreira P."/>
            <person name="Findley K."/>
            <person name="Foster B."/>
            <person name="Gaskell J."/>
            <person name="Glotzer D."/>
            <person name="Gorecki P."/>
            <person name="Heitman J."/>
            <person name="Hesse C."/>
            <person name="Hori C."/>
            <person name="Igarashi K."/>
            <person name="Jurgens J.A."/>
            <person name="Kallen N."/>
            <person name="Kersten P."/>
            <person name="Kohler A."/>
            <person name="Kuees U."/>
            <person name="Kumar T.K.A."/>
            <person name="Kuo A."/>
            <person name="LaButti K."/>
            <person name="Larrondo L.F."/>
            <person name="Lindquist E."/>
            <person name="Ling A."/>
            <person name="Lombard V."/>
            <person name="Lucas S."/>
            <person name="Lundell T."/>
            <person name="Martin R."/>
            <person name="McLaughlin D.J."/>
            <person name="Morgenstern I."/>
            <person name="Morin E."/>
            <person name="Murat C."/>
            <person name="Nagy L.G."/>
            <person name="Nolan M."/>
            <person name="Ohm R.A."/>
            <person name="Patyshakuliyeva A."/>
            <person name="Rokas A."/>
            <person name="Ruiz-Duenas F.J."/>
            <person name="Sabat G."/>
            <person name="Salamov A."/>
            <person name="Samejima M."/>
            <person name="Schmutz J."/>
            <person name="Slot J.C."/>
            <person name="St John F."/>
            <person name="Stenlid J."/>
            <person name="Sun H."/>
            <person name="Sun S."/>
            <person name="Syed K."/>
            <person name="Tsang A."/>
            <person name="Wiebenga A."/>
            <person name="Young D."/>
            <person name="Pisabarro A."/>
            <person name="Eastwood D.C."/>
            <person name="Martin F."/>
            <person name="Cullen D."/>
            <person name="Grigoriev I.V."/>
            <person name="Hibbett D.S."/>
        </authorList>
    </citation>
    <scope>NUCLEOTIDE SEQUENCE [LARGE SCALE GENOMIC DNA]</scope>
    <source>
        <strain evidence="2 3">MD-104</strain>
    </source>
</reference>
<dbReference type="OMA" id="YFCALYS"/>
<protein>
    <recommendedName>
        <fullName evidence="1">Iminophenyl-pyruvate dimer synthase domain-containing protein</fullName>
    </recommendedName>
</protein>
<dbReference type="EMBL" id="KB467942">
    <property type="protein sequence ID" value="PCH38724.1"/>
    <property type="molecule type" value="Genomic_DNA"/>
</dbReference>
<dbReference type="STRING" id="742152.A0A2H3JPZ2"/>
<organism evidence="2 3">
    <name type="scientific">Wolfiporia cocos (strain MD-104)</name>
    <name type="common">Brown rot fungus</name>
    <dbReference type="NCBI Taxonomy" id="742152"/>
    <lineage>
        <taxon>Eukaryota</taxon>
        <taxon>Fungi</taxon>
        <taxon>Dikarya</taxon>
        <taxon>Basidiomycota</taxon>
        <taxon>Agaricomycotina</taxon>
        <taxon>Agaricomycetes</taxon>
        <taxon>Polyporales</taxon>
        <taxon>Phaeolaceae</taxon>
        <taxon>Wolfiporia</taxon>
    </lineage>
</organism>
<evidence type="ECO:0000313" key="2">
    <source>
        <dbReference type="EMBL" id="PCH38724.1"/>
    </source>
</evidence>
<feature type="domain" description="Iminophenyl-pyruvate dimer synthase" evidence="1">
    <location>
        <begin position="27"/>
        <end position="247"/>
    </location>
</feature>
<dbReference type="Pfam" id="PF12902">
    <property type="entry name" value="Ferritin-like"/>
    <property type="match status" value="1"/>
</dbReference>
<dbReference type="Gene3D" id="1.20.1260.10">
    <property type="match status" value="1"/>
</dbReference>
<sequence length="400" mass="45311">MPIITCPKLAVGDGEFAGKERLIEMLYNALQVELATIPLYLFSMYSINITDGPKRIDGVNARSQIAVVVKQEMLHLALAGNLITSIQATGPKLYSKDVIPTYGGKEDTVLMSGIPLKLERCKKNALERFLQIEAPYEPMPILSPEDQSADLMGNITSNTLQRAMLIPEYHSIGEFYRDLEKQIEACPQLEFGHKDRQFSSADFFDDLMVQITDHEGAKKAVYTIINQGEGSIGYPEAHYQMFLELYQKRKAWECWPVIPDPSTKMYENNKYIYQLSLAFDAAYCYILITIEATWQTSERLRRRHLIGNIHPIMLDILNPLAYELVQQELESGQNAAPTFQYYETDVERNGENDVDKAGVELWKAIKKHLGCAMEDASPTQKTSLQVIMGVVERIPWQAAA</sequence>
<evidence type="ECO:0000259" key="1">
    <source>
        <dbReference type="Pfam" id="PF12902"/>
    </source>
</evidence>
<keyword evidence="3" id="KW-1185">Reference proteome</keyword>
<dbReference type="AlphaFoldDB" id="A0A2H3JPZ2"/>
<dbReference type="Proteomes" id="UP000218811">
    <property type="component" value="Unassembled WGS sequence"/>
</dbReference>
<dbReference type="InterPro" id="IPR012347">
    <property type="entry name" value="Ferritin-like"/>
</dbReference>
<proteinExistence type="predicted"/>
<dbReference type="PANTHER" id="PTHR34400">
    <property type="match status" value="1"/>
</dbReference>
<dbReference type="OrthoDB" id="3143730at2759"/>
<gene>
    <name evidence="2" type="ORF">WOLCODRAFT_161778</name>
</gene>
<evidence type="ECO:0000313" key="3">
    <source>
        <dbReference type="Proteomes" id="UP000218811"/>
    </source>
</evidence>
<accession>A0A2H3JPZ2</accession>
<dbReference type="InterPro" id="IPR026820">
    <property type="entry name" value="VioB/RebD_dom"/>
</dbReference>
<name>A0A2H3JPZ2_WOLCO</name>